<dbReference type="PANTHER" id="PTHR43861:SF3">
    <property type="entry name" value="PUTATIVE (AFU_ORTHOLOGUE AFUA_2G14390)-RELATED"/>
    <property type="match status" value="1"/>
</dbReference>
<dbReference type="RefSeq" id="WP_303305103.1">
    <property type="nucleotide sequence ID" value="NZ_JAODOP010000004.1"/>
</dbReference>
<dbReference type="Gene3D" id="3.40.50.150">
    <property type="entry name" value="Vaccinia Virus protein VP39"/>
    <property type="match status" value="1"/>
</dbReference>
<keyword evidence="2" id="KW-0489">Methyltransferase</keyword>
<dbReference type="GO" id="GO:0032259">
    <property type="term" value="P:methylation"/>
    <property type="evidence" value="ECO:0007669"/>
    <property type="project" value="UniProtKB-KW"/>
</dbReference>
<organism evidence="2 3">
    <name type="scientific">Flavivirga spongiicola</name>
    <dbReference type="NCBI Taxonomy" id="421621"/>
    <lineage>
        <taxon>Bacteria</taxon>
        <taxon>Pseudomonadati</taxon>
        <taxon>Bacteroidota</taxon>
        <taxon>Flavobacteriia</taxon>
        <taxon>Flavobacteriales</taxon>
        <taxon>Flavobacteriaceae</taxon>
        <taxon>Flavivirga</taxon>
    </lineage>
</organism>
<evidence type="ECO:0000313" key="3">
    <source>
        <dbReference type="Proteomes" id="UP001337305"/>
    </source>
</evidence>
<dbReference type="GO" id="GO:0008168">
    <property type="term" value="F:methyltransferase activity"/>
    <property type="evidence" value="ECO:0007669"/>
    <property type="project" value="UniProtKB-KW"/>
</dbReference>
<dbReference type="EMBL" id="JAODOP010000004">
    <property type="protein sequence ID" value="MEF3832732.1"/>
    <property type="molecule type" value="Genomic_DNA"/>
</dbReference>
<gene>
    <name evidence="2" type="ORF">N1F79_06300</name>
</gene>
<reference evidence="2 3" key="1">
    <citation type="submission" date="2022-09" db="EMBL/GenBank/DDBJ databases">
        <title>Genome sequencing of Flavivirga sp. MEBiC05379.</title>
        <authorList>
            <person name="Oh H.-M."/>
            <person name="Kwon K.K."/>
            <person name="Park M.J."/>
            <person name="Yang S.-H."/>
        </authorList>
    </citation>
    <scope>NUCLEOTIDE SEQUENCE [LARGE SCALE GENOMIC DNA]</scope>
    <source>
        <strain evidence="2 3">MEBiC05379</strain>
    </source>
</reference>
<name>A0ABU7XPS6_9FLAO</name>
<evidence type="ECO:0000313" key="2">
    <source>
        <dbReference type="EMBL" id="MEF3832732.1"/>
    </source>
</evidence>
<sequence>MRRSKSKIDVFNKETLKFVQKFITNKGLRILEVGCGSGDFAVELMKTGIALTALDTDKSAVVSAINKGVPAKHLDFLSFNDAPFDIIIFTRSLHHIHNLKEALEHSKLLLKKKGKLIIEDFDLEEVDLKTSRWYYDTISILSTIYREDKFSNDIKDPIKAWKDDHYHEPPLHTGKKMIKNIEENFKIIKIERNAYLYRSICNLVGEHETEYDVTKKILEIEKGLIANRLILPNGLRIVAEN</sequence>
<comment type="caution">
    <text evidence="2">The sequence shown here is derived from an EMBL/GenBank/DDBJ whole genome shotgun (WGS) entry which is preliminary data.</text>
</comment>
<dbReference type="Proteomes" id="UP001337305">
    <property type="component" value="Unassembled WGS sequence"/>
</dbReference>
<evidence type="ECO:0000256" key="1">
    <source>
        <dbReference type="ARBA" id="ARBA00022679"/>
    </source>
</evidence>
<dbReference type="Pfam" id="PF13489">
    <property type="entry name" value="Methyltransf_23"/>
    <property type="match status" value="1"/>
</dbReference>
<keyword evidence="3" id="KW-1185">Reference proteome</keyword>
<dbReference type="PANTHER" id="PTHR43861">
    <property type="entry name" value="TRANS-ACONITATE 2-METHYLTRANSFERASE-RELATED"/>
    <property type="match status" value="1"/>
</dbReference>
<dbReference type="SUPFAM" id="SSF53335">
    <property type="entry name" value="S-adenosyl-L-methionine-dependent methyltransferases"/>
    <property type="match status" value="1"/>
</dbReference>
<protein>
    <submittedName>
        <fullName evidence="2">Methyltransferase domain-containing protein</fullName>
    </submittedName>
</protein>
<accession>A0ABU7XPS6</accession>
<proteinExistence type="predicted"/>
<keyword evidence="1" id="KW-0808">Transferase</keyword>
<dbReference type="InterPro" id="IPR029063">
    <property type="entry name" value="SAM-dependent_MTases_sf"/>
</dbReference>
<dbReference type="CDD" id="cd02440">
    <property type="entry name" value="AdoMet_MTases"/>
    <property type="match status" value="1"/>
</dbReference>